<dbReference type="Proteomes" id="UP000051451">
    <property type="component" value="Unassembled WGS sequence"/>
</dbReference>
<dbReference type="PATRIC" id="fig|1423750.3.peg.37"/>
<keyword evidence="4" id="KW-0547">Nucleotide-binding</keyword>
<keyword evidence="4" id="KW-0963">Cytoplasm</keyword>
<feature type="binding site" evidence="4">
    <location>
        <position position="153"/>
    </location>
    <ligand>
        <name>ATP</name>
        <dbReference type="ChEBI" id="CHEBI:30616"/>
    </ligand>
</feature>
<evidence type="ECO:0000256" key="2">
    <source>
        <dbReference type="ARBA" id="ARBA00022694"/>
    </source>
</evidence>
<dbReference type="GO" id="GO:0016879">
    <property type="term" value="F:ligase activity, forming carbon-nitrogen bonds"/>
    <property type="evidence" value="ECO:0007669"/>
    <property type="project" value="UniProtKB-UniRule"/>
</dbReference>
<dbReference type="GO" id="GO:0006400">
    <property type="term" value="P:tRNA modification"/>
    <property type="evidence" value="ECO:0007669"/>
    <property type="project" value="UniProtKB-UniRule"/>
</dbReference>
<reference evidence="5 6" key="1">
    <citation type="journal article" date="2015" name="Genome Announc.">
        <title>Expanding the biotechnology potential of lactobacilli through comparative genomics of 213 strains and associated genera.</title>
        <authorList>
            <person name="Sun Z."/>
            <person name="Harris H.M."/>
            <person name="McCann A."/>
            <person name="Guo C."/>
            <person name="Argimon S."/>
            <person name="Zhang W."/>
            <person name="Yang X."/>
            <person name="Jeffery I.B."/>
            <person name="Cooney J.C."/>
            <person name="Kagawa T.F."/>
            <person name="Liu W."/>
            <person name="Song Y."/>
            <person name="Salvetti E."/>
            <person name="Wrobel A."/>
            <person name="Rasinkangas P."/>
            <person name="Parkhill J."/>
            <person name="Rea M.C."/>
            <person name="O'Sullivan O."/>
            <person name="Ritari J."/>
            <person name="Douillard F.P."/>
            <person name="Paul Ross R."/>
            <person name="Yang R."/>
            <person name="Briner A.E."/>
            <person name="Felis G.E."/>
            <person name="de Vos W.M."/>
            <person name="Barrangou R."/>
            <person name="Klaenhammer T.R."/>
            <person name="Caufield P.W."/>
            <person name="Cui Y."/>
            <person name="Zhang H."/>
            <person name="O'Toole P.W."/>
        </authorList>
    </citation>
    <scope>NUCLEOTIDE SEQUENCE [LARGE SCALE GENOMIC DNA]</scope>
    <source>
        <strain evidence="5 6">DSM 18630</strain>
    </source>
</reference>
<comment type="function">
    <text evidence="4">Catalyzes the formation of N(4)-acetylcytidine (ac(4)C) at the wobble position of elongator tRNA(Met), using acetate and ATP as substrates. First activates an acetate ion to form acetyladenylate (Ac-AMP) and then transfers the acetyl group to tRNA to form ac(4)C34.</text>
</comment>
<dbReference type="InterPro" id="IPR014729">
    <property type="entry name" value="Rossmann-like_a/b/a_fold"/>
</dbReference>
<dbReference type="SUPFAM" id="SSF52374">
    <property type="entry name" value="Nucleotidylyl transferase"/>
    <property type="match status" value="1"/>
</dbReference>
<keyword evidence="3 4" id="KW-0694">RNA-binding</keyword>
<dbReference type="HAMAP" id="MF_01539">
    <property type="entry name" value="TmcAL"/>
    <property type="match status" value="1"/>
</dbReference>
<protein>
    <recommendedName>
        <fullName evidence="4">tRNA(Met) cytidine acetate ligase</fullName>
        <ecNumber evidence="4">6.3.4.-</ecNumber>
    </recommendedName>
</protein>
<dbReference type="GO" id="GO:0005524">
    <property type="term" value="F:ATP binding"/>
    <property type="evidence" value="ECO:0007669"/>
    <property type="project" value="UniProtKB-KW"/>
</dbReference>
<dbReference type="EC" id="6.3.4.-" evidence="4"/>
<dbReference type="EMBL" id="AZGB01000005">
    <property type="protein sequence ID" value="KRM07599.1"/>
    <property type="molecule type" value="Genomic_DNA"/>
</dbReference>
<dbReference type="NCBIfam" id="TIGR00125">
    <property type="entry name" value="cyt_tran_rel"/>
    <property type="match status" value="1"/>
</dbReference>
<dbReference type="InterPro" id="IPR008513">
    <property type="entry name" value="tRNA(Met)_cyd_acetate_ligase"/>
</dbReference>
<feature type="binding site" evidence="4">
    <location>
        <begin position="178"/>
        <end position="179"/>
    </location>
    <ligand>
        <name>ATP</name>
        <dbReference type="ChEBI" id="CHEBI:30616"/>
    </ligand>
</feature>
<evidence type="ECO:0000256" key="4">
    <source>
        <dbReference type="HAMAP-Rule" id="MF_01539"/>
    </source>
</evidence>
<accession>A0A0R1VQ56</accession>
<comment type="caution">
    <text evidence="5">The sequence shown here is derived from an EMBL/GenBank/DDBJ whole genome shotgun (WGS) entry which is preliminary data.</text>
</comment>
<gene>
    <name evidence="4" type="primary">tmcAL</name>
    <name evidence="5" type="ORF">FC89_GL000037</name>
</gene>
<dbReference type="AlphaFoldDB" id="A0A0R1VQ56"/>
<name>A0A0R1VQ56_9LACO</name>
<dbReference type="NCBIfam" id="NF010191">
    <property type="entry name" value="PRK13670.1"/>
    <property type="match status" value="1"/>
</dbReference>
<keyword evidence="4" id="KW-0067">ATP-binding</keyword>
<dbReference type="PANTHER" id="PTHR37825">
    <property type="entry name" value="TRNA(MET) CYTIDINE ACETATE LIGASE"/>
    <property type="match status" value="1"/>
</dbReference>
<evidence type="ECO:0000256" key="3">
    <source>
        <dbReference type="ARBA" id="ARBA00022884"/>
    </source>
</evidence>
<dbReference type="PANTHER" id="PTHR37825:SF1">
    <property type="entry name" value="TRNA(MET) CYTIDINE ACETATE LIGASE"/>
    <property type="match status" value="1"/>
</dbReference>
<comment type="subcellular location">
    <subcellularLocation>
        <location evidence="4">Cytoplasm</location>
    </subcellularLocation>
</comment>
<organism evidence="5 6">
    <name type="scientific">Liquorilactobacillus ghanensis DSM 18630</name>
    <dbReference type="NCBI Taxonomy" id="1423750"/>
    <lineage>
        <taxon>Bacteria</taxon>
        <taxon>Bacillati</taxon>
        <taxon>Bacillota</taxon>
        <taxon>Bacilli</taxon>
        <taxon>Lactobacillales</taxon>
        <taxon>Lactobacillaceae</taxon>
        <taxon>Liquorilactobacillus</taxon>
    </lineage>
</organism>
<dbReference type="InterPro" id="IPR004821">
    <property type="entry name" value="Cyt_trans-like"/>
</dbReference>
<proteinExistence type="inferred from homology"/>
<feature type="binding site" evidence="4">
    <location>
        <position position="104"/>
    </location>
    <ligand>
        <name>ATP</name>
        <dbReference type="ChEBI" id="CHEBI:30616"/>
    </ligand>
</feature>
<feature type="binding site" evidence="4">
    <location>
        <begin position="10"/>
        <end position="23"/>
    </location>
    <ligand>
        <name>ATP</name>
        <dbReference type="ChEBI" id="CHEBI:30616"/>
    </ligand>
</feature>
<dbReference type="STRING" id="1423750.FC89_GL000037"/>
<keyword evidence="1 4" id="KW-0436">Ligase</keyword>
<evidence type="ECO:0000256" key="1">
    <source>
        <dbReference type="ARBA" id="ARBA00022598"/>
    </source>
</evidence>
<dbReference type="GO" id="GO:0000049">
    <property type="term" value="F:tRNA binding"/>
    <property type="evidence" value="ECO:0007669"/>
    <property type="project" value="UniProtKB-KW"/>
</dbReference>
<sequence length="386" mass="44311">MKKMTVVGIIAEYNPFHNGHLYQLQTIRRHFPKAVIVVVMSGNFLERGEPACVDKWTRAKQALAAGVNLVIELPVAYCVQPADRFADGAIKLLKELRIDYLAFGAEHADYDFLAMAKKVQRVHGDFRQFNESYAAAYQRAVTDKLGHSVDQPNDLLGLAYAKAILANQAAIKIWPMQRIGAAYHEQQLPAGQAIASASAIRRAWQHDPHKIVPYLPATSRTIIQRKQPVSWDDFWPLLRYQLLVTPLARLRQLYDVTAGVEYRLLQQLEFLNDSPITFETWLKKVKTKRYTYTHLSRLAVIILLQLTSQEVEQQWQQPYLRILGFDTAGQRLLHCVKKNSLWPLIAKVSQDEKNGIMQNDYKAGRVYATIWHEQQDLKRSPIILDR</sequence>
<dbReference type="Pfam" id="PF05636">
    <property type="entry name" value="HIGH_NTase1"/>
    <property type="match status" value="1"/>
</dbReference>
<comment type="catalytic activity">
    <reaction evidence="4">
        <text>cytidine(34) in elongator tRNA(Met) + acetate + ATP = N(4)-acetylcytidine(34) in elongator tRNA(Met) + AMP + diphosphate</text>
        <dbReference type="Rhea" id="RHEA:58144"/>
        <dbReference type="Rhea" id="RHEA-COMP:10693"/>
        <dbReference type="Rhea" id="RHEA-COMP:10694"/>
        <dbReference type="ChEBI" id="CHEBI:30089"/>
        <dbReference type="ChEBI" id="CHEBI:30616"/>
        <dbReference type="ChEBI" id="CHEBI:33019"/>
        <dbReference type="ChEBI" id="CHEBI:74900"/>
        <dbReference type="ChEBI" id="CHEBI:82748"/>
        <dbReference type="ChEBI" id="CHEBI:456215"/>
    </reaction>
</comment>
<evidence type="ECO:0000313" key="6">
    <source>
        <dbReference type="Proteomes" id="UP000051451"/>
    </source>
</evidence>
<evidence type="ECO:0000313" key="5">
    <source>
        <dbReference type="EMBL" id="KRM07599.1"/>
    </source>
</evidence>
<dbReference type="Gene3D" id="3.40.50.620">
    <property type="entry name" value="HUPs"/>
    <property type="match status" value="1"/>
</dbReference>
<comment type="similarity">
    <text evidence="4">Belongs to the TmcAL family.</text>
</comment>
<dbReference type="GO" id="GO:0005737">
    <property type="term" value="C:cytoplasm"/>
    <property type="evidence" value="ECO:0007669"/>
    <property type="project" value="UniProtKB-SubCell"/>
</dbReference>
<keyword evidence="2 4" id="KW-0819">tRNA processing</keyword>
<keyword evidence="4" id="KW-0820">tRNA-binding</keyword>
<keyword evidence="6" id="KW-1185">Reference proteome</keyword>